<sequence length="197" mass="19650">MQWTVVVPVKPAAMAKSRLGLGPQLARAIALDTVAAAVACPLVSRVIVVTADPAFRPPDAEVVAETAPAGIDAAVRAGASLAAGGPLAALLGDLPALRPADLAEALTLAAAHPRAFVADREGVGTTLVTALEAPLITAFGDGSARRHRELGLAPLTPRPASTIEVDVDTVEQLAVATALGLGPATSTAARAAEEGRG</sequence>
<gene>
    <name evidence="5" type="primary">cofC</name>
    <name evidence="5" type="ORF">ACFPJ4_14950</name>
</gene>
<dbReference type="RefSeq" id="WP_386741272.1">
    <property type="nucleotide sequence ID" value="NZ_JBHSMG010000006.1"/>
</dbReference>
<evidence type="ECO:0000313" key="6">
    <source>
        <dbReference type="Proteomes" id="UP001596039"/>
    </source>
</evidence>
<dbReference type="PANTHER" id="PTHR40392">
    <property type="entry name" value="2-PHOSPHO-L-LACTATE GUANYLYLTRANSFERASE"/>
    <property type="match status" value="1"/>
</dbReference>
<dbReference type="PANTHER" id="PTHR40392:SF1">
    <property type="entry name" value="2-PHOSPHO-L-LACTATE GUANYLYLTRANSFERASE"/>
    <property type="match status" value="1"/>
</dbReference>
<dbReference type="GO" id="GO:0043814">
    <property type="term" value="F:phospholactate guanylyltransferase activity"/>
    <property type="evidence" value="ECO:0007669"/>
    <property type="project" value="UniProtKB-EC"/>
</dbReference>
<proteinExistence type="predicted"/>
<dbReference type="SUPFAM" id="SSF53448">
    <property type="entry name" value="Nucleotide-diphospho-sugar transferases"/>
    <property type="match status" value="1"/>
</dbReference>
<reference evidence="6" key="1">
    <citation type="journal article" date="2019" name="Int. J. Syst. Evol. Microbiol.">
        <title>The Global Catalogue of Microorganisms (GCM) 10K type strain sequencing project: providing services to taxonomists for standard genome sequencing and annotation.</title>
        <authorList>
            <consortium name="The Broad Institute Genomics Platform"/>
            <consortium name="The Broad Institute Genome Sequencing Center for Infectious Disease"/>
            <person name="Wu L."/>
            <person name="Ma J."/>
        </authorList>
    </citation>
    <scope>NUCLEOTIDE SEQUENCE [LARGE SCALE GENOMIC DNA]</scope>
    <source>
        <strain evidence="6">CGMCC 4.6997</strain>
    </source>
</reference>
<keyword evidence="2 5" id="KW-0548">Nucleotidyltransferase</keyword>
<organism evidence="5 6">
    <name type="scientific">Lysinimonas soli</name>
    <dbReference type="NCBI Taxonomy" id="1074233"/>
    <lineage>
        <taxon>Bacteria</taxon>
        <taxon>Bacillati</taxon>
        <taxon>Actinomycetota</taxon>
        <taxon>Actinomycetes</taxon>
        <taxon>Micrococcales</taxon>
        <taxon>Microbacteriaceae</taxon>
        <taxon>Lysinimonas</taxon>
    </lineage>
</organism>
<keyword evidence="4" id="KW-0342">GTP-binding</keyword>
<evidence type="ECO:0000256" key="3">
    <source>
        <dbReference type="ARBA" id="ARBA00022741"/>
    </source>
</evidence>
<dbReference type="InterPro" id="IPR029044">
    <property type="entry name" value="Nucleotide-diphossugar_trans"/>
</dbReference>
<dbReference type="EMBL" id="JBHSMG010000006">
    <property type="protein sequence ID" value="MFC5503544.1"/>
    <property type="molecule type" value="Genomic_DNA"/>
</dbReference>
<dbReference type="InterPro" id="IPR002835">
    <property type="entry name" value="CofC"/>
</dbReference>
<keyword evidence="6" id="KW-1185">Reference proteome</keyword>
<evidence type="ECO:0000256" key="4">
    <source>
        <dbReference type="ARBA" id="ARBA00023134"/>
    </source>
</evidence>
<dbReference type="NCBIfam" id="TIGR03552">
    <property type="entry name" value="F420_cofC"/>
    <property type="match status" value="1"/>
</dbReference>
<keyword evidence="3" id="KW-0547">Nucleotide-binding</keyword>
<evidence type="ECO:0000313" key="5">
    <source>
        <dbReference type="EMBL" id="MFC5503544.1"/>
    </source>
</evidence>
<evidence type="ECO:0000256" key="1">
    <source>
        <dbReference type="ARBA" id="ARBA00022679"/>
    </source>
</evidence>
<protein>
    <submittedName>
        <fullName evidence="5">2-phospho-L-lactate guanylyltransferase</fullName>
        <ecNumber evidence="5">2.7.7.68</ecNumber>
    </submittedName>
</protein>
<dbReference type="Proteomes" id="UP001596039">
    <property type="component" value="Unassembled WGS sequence"/>
</dbReference>
<dbReference type="Gene3D" id="3.90.550.10">
    <property type="entry name" value="Spore Coat Polysaccharide Biosynthesis Protein SpsA, Chain A"/>
    <property type="match status" value="1"/>
</dbReference>
<comment type="caution">
    <text evidence="5">The sequence shown here is derived from an EMBL/GenBank/DDBJ whole genome shotgun (WGS) entry which is preliminary data.</text>
</comment>
<dbReference type="EC" id="2.7.7.68" evidence="5"/>
<evidence type="ECO:0000256" key="2">
    <source>
        <dbReference type="ARBA" id="ARBA00022695"/>
    </source>
</evidence>
<keyword evidence="1 5" id="KW-0808">Transferase</keyword>
<accession>A0ABW0NXE1</accession>
<name>A0ABW0NXE1_9MICO</name>